<sequence length="52" mass="5466">MTDSPNLIVCPGPYSDILNVAVSSGGYGHANVMEKGCTSFPSMTNPILTSYK</sequence>
<keyword evidence="2" id="KW-1185">Reference proteome</keyword>
<evidence type="ECO:0000313" key="2">
    <source>
        <dbReference type="Proteomes" id="UP000634134"/>
    </source>
</evidence>
<comment type="caution">
    <text evidence="1">The sequence shown here is derived from an EMBL/GenBank/DDBJ whole genome shotgun (WGS) entry which is preliminary data.</text>
</comment>
<name>A0ABR9WHT8_9BACT</name>
<protein>
    <submittedName>
        <fullName evidence="1">Uncharacterized protein</fullName>
    </submittedName>
</protein>
<accession>A0ABR9WHT8</accession>
<organism evidence="1 2">
    <name type="scientific">Dyadobacter subterraneus</name>
    <dbReference type="NCBI Taxonomy" id="2773304"/>
    <lineage>
        <taxon>Bacteria</taxon>
        <taxon>Pseudomonadati</taxon>
        <taxon>Bacteroidota</taxon>
        <taxon>Cytophagia</taxon>
        <taxon>Cytophagales</taxon>
        <taxon>Spirosomataceae</taxon>
        <taxon>Dyadobacter</taxon>
    </lineage>
</organism>
<gene>
    <name evidence="1" type="ORF">IEE83_24655</name>
</gene>
<dbReference type="EMBL" id="JACYGY010000001">
    <property type="protein sequence ID" value="MBE9465087.1"/>
    <property type="molecule type" value="Genomic_DNA"/>
</dbReference>
<proteinExistence type="predicted"/>
<evidence type="ECO:0000313" key="1">
    <source>
        <dbReference type="EMBL" id="MBE9465087.1"/>
    </source>
</evidence>
<reference evidence="2" key="1">
    <citation type="submission" date="2023-07" db="EMBL/GenBank/DDBJ databases">
        <title>Dyadobacter sp. nov 'subterranea' isolated from contaminted grondwater.</title>
        <authorList>
            <person name="Szabo I."/>
            <person name="Al-Omari J."/>
            <person name="Szerdahelyi S.G."/>
            <person name="Rado J."/>
        </authorList>
    </citation>
    <scope>NUCLEOTIDE SEQUENCE [LARGE SCALE GENOMIC DNA]</scope>
    <source>
        <strain evidence="2">UP-52</strain>
    </source>
</reference>
<dbReference type="RefSeq" id="WP_228101957.1">
    <property type="nucleotide sequence ID" value="NZ_JACYGY010000001.1"/>
</dbReference>
<dbReference type="Proteomes" id="UP000634134">
    <property type="component" value="Unassembled WGS sequence"/>
</dbReference>